<dbReference type="VEuPathDB" id="FungiDB:jhhlp_007587"/>
<evidence type="ECO:0000256" key="5">
    <source>
        <dbReference type="SAM" id="MobiDB-lite"/>
    </source>
</evidence>
<dbReference type="InterPro" id="IPR007247">
    <property type="entry name" value="Ureidogly_lyase"/>
</dbReference>
<protein>
    <recommendedName>
        <fullName evidence="8">Ureidoglycolate hydrolase</fullName>
    </recommendedName>
</protein>
<dbReference type="AlphaFoldDB" id="A0A2N3N007"/>
<accession>A0A2N3N007</accession>
<dbReference type="Gene3D" id="2.60.120.480">
    <property type="entry name" value="Ureidoglycolate hydrolase"/>
    <property type="match status" value="1"/>
</dbReference>
<keyword evidence="2" id="KW-0659">Purine metabolism</keyword>
<dbReference type="GO" id="GO:0006144">
    <property type="term" value="P:purine nucleobase metabolic process"/>
    <property type="evidence" value="ECO:0007669"/>
    <property type="project" value="UniProtKB-KW"/>
</dbReference>
<dbReference type="EMBL" id="NLAX01001139">
    <property type="protein sequence ID" value="PKS05758.1"/>
    <property type="molecule type" value="Genomic_DNA"/>
</dbReference>
<feature type="region of interest" description="Disordered" evidence="5">
    <location>
        <begin position="102"/>
        <end position="126"/>
    </location>
</feature>
<dbReference type="GO" id="GO:0004848">
    <property type="term" value="F:ureidoglycolate hydrolase activity"/>
    <property type="evidence" value="ECO:0007669"/>
    <property type="project" value="InterPro"/>
</dbReference>
<proteinExistence type="predicted"/>
<evidence type="ECO:0000256" key="2">
    <source>
        <dbReference type="ARBA" id="ARBA00022631"/>
    </source>
</evidence>
<evidence type="ECO:0000313" key="6">
    <source>
        <dbReference type="EMBL" id="PKS05758.1"/>
    </source>
</evidence>
<keyword evidence="3" id="KW-0456">Lyase</keyword>
<dbReference type="STRING" id="41688.A0A2N3N007"/>
<evidence type="ECO:0000313" key="7">
    <source>
        <dbReference type="Proteomes" id="UP000233524"/>
    </source>
</evidence>
<evidence type="ECO:0000256" key="3">
    <source>
        <dbReference type="ARBA" id="ARBA00023239"/>
    </source>
</evidence>
<sequence>MPLQVSIGQFSLTVPAQPLTASSFAPFGDVIENPRRQLLPPIAGSSITSQLPYNAVSANQGTAIKYQHVSRPRELYAQAPSRVPAEMVINMFVCRSRPLHPVSVPAPTRDEQSSKKKKVMADAQTQTGDYPALLHEDVRPSDIPSDDDQSLIEELASVPKPVPKPISLPEPRNHQFSVTILERHPYTSQTFIPLSSPRKKASYLVIVAPTLPNMPDYPAMPTPRGKGLPGPGLPDLKRLKAFIASGDQAVTYGAGTWHAPMVVLGKPEDKVDFVVVQFANGVGSEDCQEVVLQSEAPEGGGVNVEIRGDWELENIQAKL</sequence>
<dbReference type="Proteomes" id="UP000233524">
    <property type="component" value="Unassembled WGS sequence"/>
</dbReference>
<evidence type="ECO:0008006" key="8">
    <source>
        <dbReference type="Google" id="ProtNLM"/>
    </source>
</evidence>
<comment type="caution">
    <text evidence="6">The sequence shown here is derived from an EMBL/GenBank/DDBJ whole genome shotgun (WGS) entry which is preliminary data.</text>
</comment>
<reference evidence="6 7" key="1">
    <citation type="journal article" date="2017" name="G3 (Bethesda)">
        <title>First Draft Genome Sequence of the Pathogenic Fungus Lomentospora prolificans (Formerly Scedosporium prolificans).</title>
        <authorList>
            <person name="Luo R."/>
            <person name="Zimin A."/>
            <person name="Workman R."/>
            <person name="Fan Y."/>
            <person name="Pertea G."/>
            <person name="Grossman N."/>
            <person name="Wear M.P."/>
            <person name="Jia B."/>
            <person name="Miller H."/>
            <person name="Casadevall A."/>
            <person name="Timp W."/>
            <person name="Zhang S.X."/>
            <person name="Salzberg S.L."/>
        </authorList>
    </citation>
    <scope>NUCLEOTIDE SEQUENCE [LARGE SCALE GENOMIC DNA]</scope>
    <source>
        <strain evidence="6 7">JHH-5317</strain>
    </source>
</reference>
<dbReference type="InParanoid" id="A0A2N3N007"/>
<dbReference type="Pfam" id="PF04115">
    <property type="entry name" value="Ureidogly_lyase"/>
    <property type="match status" value="2"/>
</dbReference>
<keyword evidence="7" id="KW-1185">Reference proteome</keyword>
<dbReference type="OrthoDB" id="10266039at2759"/>
<evidence type="ECO:0000256" key="4">
    <source>
        <dbReference type="ARBA" id="ARBA00047684"/>
    </source>
</evidence>
<dbReference type="InterPro" id="IPR011051">
    <property type="entry name" value="RmlC_Cupin_sf"/>
</dbReference>
<evidence type="ECO:0000256" key="1">
    <source>
        <dbReference type="ARBA" id="ARBA00011738"/>
    </source>
</evidence>
<gene>
    <name evidence="6" type="ORF">jhhlp_007587</name>
</gene>
<comment type="catalytic activity">
    <reaction evidence="4">
        <text>(S)-ureidoglycolate = urea + glyoxylate</text>
        <dbReference type="Rhea" id="RHEA:11304"/>
        <dbReference type="ChEBI" id="CHEBI:16199"/>
        <dbReference type="ChEBI" id="CHEBI:36655"/>
        <dbReference type="ChEBI" id="CHEBI:57296"/>
        <dbReference type="EC" id="4.3.2.3"/>
    </reaction>
</comment>
<dbReference type="PANTHER" id="PTHR21221">
    <property type="entry name" value="UREIDOGLYCOLATE HYDROLASE"/>
    <property type="match status" value="1"/>
</dbReference>
<name>A0A2N3N007_9PEZI</name>
<dbReference type="InterPro" id="IPR024060">
    <property type="entry name" value="Ureidoglycolate_lyase_dom_sf"/>
</dbReference>
<organism evidence="6 7">
    <name type="scientific">Lomentospora prolificans</name>
    <dbReference type="NCBI Taxonomy" id="41688"/>
    <lineage>
        <taxon>Eukaryota</taxon>
        <taxon>Fungi</taxon>
        <taxon>Dikarya</taxon>
        <taxon>Ascomycota</taxon>
        <taxon>Pezizomycotina</taxon>
        <taxon>Sordariomycetes</taxon>
        <taxon>Hypocreomycetidae</taxon>
        <taxon>Microascales</taxon>
        <taxon>Microascaceae</taxon>
        <taxon>Lomentospora</taxon>
    </lineage>
</organism>
<dbReference type="PANTHER" id="PTHR21221:SF1">
    <property type="entry name" value="UREIDOGLYCOLATE LYASE"/>
    <property type="match status" value="1"/>
</dbReference>
<dbReference type="SUPFAM" id="SSF51182">
    <property type="entry name" value="RmlC-like cupins"/>
    <property type="match status" value="2"/>
</dbReference>
<comment type="subunit">
    <text evidence="1">Homodimer.</text>
</comment>
<dbReference type="GO" id="GO:0050385">
    <property type="term" value="F:ureidoglycolate lyase activity"/>
    <property type="evidence" value="ECO:0007669"/>
    <property type="project" value="UniProtKB-EC"/>
</dbReference>
<dbReference type="CDD" id="cd20298">
    <property type="entry name" value="cupin_UAH"/>
    <property type="match status" value="1"/>
</dbReference>
<dbReference type="GO" id="GO:0000256">
    <property type="term" value="P:allantoin catabolic process"/>
    <property type="evidence" value="ECO:0007669"/>
    <property type="project" value="InterPro"/>
</dbReference>
<dbReference type="InterPro" id="IPR047233">
    <property type="entry name" value="UAH_cupin"/>
</dbReference>